<keyword evidence="3" id="KW-1185">Reference proteome</keyword>
<dbReference type="Gene3D" id="3.40.630.30">
    <property type="match status" value="1"/>
</dbReference>
<accession>A0A285S0S9</accession>
<protein>
    <submittedName>
        <fullName evidence="2">Protein N-acetyltransferase, RimJ/RimL family</fullName>
    </submittedName>
</protein>
<feature type="domain" description="N-acetyltransferase" evidence="1">
    <location>
        <begin position="20"/>
        <end position="189"/>
    </location>
</feature>
<dbReference type="GO" id="GO:0016747">
    <property type="term" value="F:acyltransferase activity, transferring groups other than amino-acyl groups"/>
    <property type="evidence" value="ECO:0007669"/>
    <property type="project" value="InterPro"/>
</dbReference>
<dbReference type="PROSITE" id="PS51186">
    <property type="entry name" value="GNAT"/>
    <property type="match status" value="1"/>
</dbReference>
<dbReference type="Pfam" id="PF13302">
    <property type="entry name" value="Acetyltransf_3"/>
    <property type="match status" value="1"/>
</dbReference>
<organism evidence="2 3">
    <name type="scientific">Stappia indica</name>
    <dbReference type="NCBI Taxonomy" id="538381"/>
    <lineage>
        <taxon>Bacteria</taxon>
        <taxon>Pseudomonadati</taxon>
        <taxon>Pseudomonadota</taxon>
        <taxon>Alphaproteobacteria</taxon>
        <taxon>Hyphomicrobiales</taxon>
        <taxon>Stappiaceae</taxon>
        <taxon>Stappia</taxon>
    </lineage>
</organism>
<evidence type="ECO:0000313" key="2">
    <source>
        <dbReference type="EMBL" id="SOC00412.1"/>
    </source>
</evidence>
<sequence length="198" mass="22549">MNGTIERAGEGAPVIETERLILRPWADEDREPFAALNGDPQVMRYFPSVLERAESDAMVETARQRVLEDGFCFQPAAIKESGRFIGFVGLNRPRHALPFAPCVEVGWRLSRDAWGHGYASEAARAWLRFGFETLGLEEIVSFTTVTNTPSRRVMERIGMERDEAGDFDHPALDPEHPLVRHVLYRLKAEHWRRMQTAS</sequence>
<dbReference type="AlphaFoldDB" id="A0A285S0S9"/>
<reference evidence="2 3" key="1">
    <citation type="submission" date="2017-08" db="EMBL/GenBank/DDBJ databases">
        <authorList>
            <person name="de Groot N.N."/>
        </authorList>
    </citation>
    <scope>NUCLEOTIDE SEQUENCE [LARGE SCALE GENOMIC DNA]</scope>
    <source>
        <strain evidence="2 3">USBA 352</strain>
    </source>
</reference>
<dbReference type="STRING" id="538381.GCA_001696535_04388"/>
<dbReference type="PANTHER" id="PTHR43792">
    <property type="entry name" value="GNAT FAMILY, PUTATIVE (AFU_ORTHOLOGUE AFUA_3G00765)-RELATED-RELATED"/>
    <property type="match status" value="1"/>
</dbReference>
<dbReference type="PANTHER" id="PTHR43792:SF1">
    <property type="entry name" value="N-ACETYLTRANSFERASE DOMAIN-CONTAINING PROTEIN"/>
    <property type="match status" value="1"/>
</dbReference>
<dbReference type="Proteomes" id="UP000219331">
    <property type="component" value="Unassembled WGS sequence"/>
</dbReference>
<evidence type="ECO:0000313" key="3">
    <source>
        <dbReference type="Proteomes" id="UP000219331"/>
    </source>
</evidence>
<dbReference type="SUPFAM" id="SSF55729">
    <property type="entry name" value="Acyl-CoA N-acyltransferases (Nat)"/>
    <property type="match status" value="1"/>
</dbReference>
<dbReference type="EMBL" id="OBML01000003">
    <property type="protein sequence ID" value="SOC00412.1"/>
    <property type="molecule type" value="Genomic_DNA"/>
</dbReference>
<keyword evidence="2" id="KW-0808">Transferase</keyword>
<gene>
    <name evidence="2" type="ORF">SAMN05421512_103276</name>
</gene>
<evidence type="ECO:0000259" key="1">
    <source>
        <dbReference type="PROSITE" id="PS51186"/>
    </source>
</evidence>
<dbReference type="InterPro" id="IPR000182">
    <property type="entry name" value="GNAT_dom"/>
</dbReference>
<dbReference type="InterPro" id="IPR051531">
    <property type="entry name" value="N-acetyltransferase"/>
</dbReference>
<dbReference type="InterPro" id="IPR016181">
    <property type="entry name" value="Acyl_CoA_acyltransferase"/>
</dbReference>
<name>A0A285S0S9_9HYPH</name>
<dbReference type="OrthoDB" id="9804153at2"/>
<proteinExistence type="predicted"/>
<dbReference type="RefSeq" id="WP_067224526.1">
    <property type="nucleotide sequence ID" value="NZ_MBQE01000006.1"/>
</dbReference>